<evidence type="ECO:0000256" key="3">
    <source>
        <dbReference type="ARBA" id="ARBA00023015"/>
    </source>
</evidence>
<dbReference type="Gene3D" id="1.10.10.10">
    <property type="entry name" value="Winged helix-like DNA-binding domain superfamily/Winged helix DNA-binding domain"/>
    <property type="match status" value="1"/>
</dbReference>
<proteinExistence type="inferred from homology"/>
<name>A0ABX3MTE1_9RHOB</name>
<evidence type="ECO:0000313" key="8">
    <source>
        <dbReference type="Proteomes" id="UP000190787"/>
    </source>
</evidence>
<keyword evidence="2" id="KW-0663">Pyridoxal phosphate</keyword>
<feature type="domain" description="HTH gntR-type" evidence="6">
    <location>
        <begin position="14"/>
        <end position="82"/>
    </location>
</feature>
<dbReference type="InterPro" id="IPR000524">
    <property type="entry name" value="Tscrpt_reg_HTH_GntR"/>
</dbReference>
<keyword evidence="3" id="KW-0805">Transcription regulation</keyword>
<organism evidence="7 8">
    <name type="scientific">Thioclava sediminum</name>
    <dbReference type="NCBI Taxonomy" id="1915319"/>
    <lineage>
        <taxon>Bacteria</taxon>
        <taxon>Pseudomonadati</taxon>
        <taxon>Pseudomonadota</taxon>
        <taxon>Alphaproteobacteria</taxon>
        <taxon>Rhodobacterales</taxon>
        <taxon>Paracoccaceae</taxon>
        <taxon>Thioclava</taxon>
    </lineage>
</organism>
<dbReference type="CDD" id="cd07377">
    <property type="entry name" value="WHTH_GntR"/>
    <property type="match status" value="1"/>
</dbReference>
<evidence type="ECO:0000256" key="2">
    <source>
        <dbReference type="ARBA" id="ARBA00022898"/>
    </source>
</evidence>
<dbReference type="RefSeq" id="WP_078606191.1">
    <property type="nucleotide sequence ID" value="NZ_MPZV01000005.1"/>
</dbReference>
<evidence type="ECO:0000259" key="6">
    <source>
        <dbReference type="PROSITE" id="PS50949"/>
    </source>
</evidence>
<accession>A0ABX3MTE1</accession>
<dbReference type="InterPro" id="IPR015421">
    <property type="entry name" value="PyrdxlP-dep_Trfase_major"/>
</dbReference>
<dbReference type="EMBL" id="MPZV01000005">
    <property type="protein sequence ID" value="OOY22651.1"/>
    <property type="molecule type" value="Genomic_DNA"/>
</dbReference>
<evidence type="ECO:0000256" key="5">
    <source>
        <dbReference type="ARBA" id="ARBA00023163"/>
    </source>
</evidence>
<keyword evidence="5" id="KW-0804">Transcription</keyword>
<dbReference type="PANTHER" id="PTHR46577">
    <property type="entry name" value="HTH-TYPE TRANSCRIPTIONAL REGULATORY PROTEIN GABR"/>
    <property type="match status" value="1"/>
</dbReference>
<dbReference type="PROSITE" id="PS50949">
    <property type="entry name" value="HTH_GNTR"/>
    <property type="match status" value="1"/>
</dbReference>
<keyword evidence="4" id="KW-0238">DNA-binding</keyword>
<dbReference type="PANTHER" id="PTHR46577:SF2">
    <property type="entry name" value="TRANSCRIPTIONAL REGULATORY PROTEIN"/>
    <property type="match status" value="1"/>
</dbReference>
<dbReference type="Pfam" id="PF00392">
    <property type="entry name" value="GntR"/>
    <property type="match status" value="1"/>
</dbReference>
<dbReference type="SUPFAM" id="SSF46785">
    <property type="entry name" value="Winged helix' DNA-binding domain"/>
    <property type="match status" value="1"/>
</dbReference>
<dbReference type="SUPFAM" id="SSF53383">
    <property type="entry name" value="PLP-dependent transferases"/>
    <property type="match status" value="1"/>
</dbReference>
<dbReference type="InterPro" id="IPR036390">
    <property type="entry name" value="WH_DNA-bd_sf"/>
</dbReference>
<dbReference type="InterPro" id="IPR051446">
    <property type="entry name" value="HTH_trans_reg/aminotransferase"/>
</dbReference>
<dbReference type="InterPro" id="IPR015424">
    <property type="entry name" value="PyrdxlP-dep_Trfase"/>
</dbReference>
<protein>
    <submittedName>
        <fullName evidence="7">GntR family transcriptional regulator</fullName>
    </submittedName>
</protein>
<evidence type="ECO:0000313" key="7">
    <source>
        <dbReference type="EMBL" id="OOY22651.1"/>
    </source>
</evidence>
<dbReference type="CDD" id="cd00609">
    <property type="entry name" value="AAT_like"/>
    <property type="match status" value="1"/>
</dbReference>
<dbReference type="InterPro" id="IPR036388">
    <property type="entry name" value="WH-like_DNA-bd_sf"/>
</dbReference>
<dbReference type="Pfam" id="PF00155">
    <property type="entry name" value="Aminotran_1_2"/>
    <property type="match status" value="1"/>
</dbReference>
<evidence type="ECO:0000256" key="1">
    <source>
        <dbReference type="ARBA" id="ARBA00005384"/>
    </source>
</evidence>
<dbReference type="Proteomes" id="UP000190787">
    <property type="component" value="Unassembled WGS sequence"/>
</dbReference>
<sequence length="501" mass="54760">MDRLPVSIDRNSPEPLQSQLRQALIAAIHAGKMAPGQKVLSSRALAEKLGIARNTATAVYDELVARGYLEAQPRRGLFVATRGQGKGQSVAGASVVDWKARIGVTPSQLNHIRKPLNWQDYPYPFIFGQVDPRLFPLNAWRNSSRDTLGRASLDWWAADRAVDDDPMLIEQIRTRILPERGIYARPEEILITLGAQEGFYLLAQLLAGAGKRVGCEMPGYPDSRFIFEMSGAQSVPLPIDEKGARIASGQGLDLALLTPGAHCPSMVMMPGPRRDEILARASQDDFLIIEDDYEGEVAFAREPALKSRDRDGRVIYLGTLSKTLAPGVRLGFLVAPEPLVKEARWLRRLVHRSVPLNNQRTAAIFLAEGHYLSLLRKLRAAHADRWYRVMEHLPDLLPGFRAPDPCHGGSSVWLELPEGVDGRELIAAAGAEGILLENGDPFVAPEQAGRFIRLGLSLIETEAIVPGMRLLGEIAARLAQEGVSGPNENAALDQSGAQAAS</sequence>
<gene>
    <name evidence="7" type="ORF">BMI91_18540</name>
</gene>
<comment type="caution">
    <text evidence="7">The sequence shown here is derived from an EMBL/GenBank/DDBJ whole genome shotgun (WGS) entry which is preliminary data.</text>
</comment>
<dbReference type="InterPro" id="IPR004839">
    <property type="entry name" value="Aminotransferase_I/II_large"/>
</dbReference>
<comment type="similarity">
    <text evidence="1">In the C-terminal section; belongs to the class-I pyridoxal-phosphate-dependent aminotransferase family.</text>
</comment>
<keyword evidence="8" id="KW-1185">Reference proteome</keyword>
<dbReference type="Gene3D" id="3.40.640.10">
    <property type="entry name" value="Type I PLP-dependent aspartate aminotransferase-like (Major domain)"/>
    <property type="match status" value="1"/>
</dbReference>
<dbReference type="SMART" id="SM00345">
    <property type="entry name" value="HTH_GNTR"/>
    <property type="match status" value="1"/>
</dbReference>
<evidence type="ECO:0000256" key="4">
    <source>
        <dbReference type="ARBA" id="ARBA00023125"/>
    </source>
</evidence>
<reference evidence="7 8" key="1">
    <citation type="submission" date="2016-11" db="EMBL/GenBank/DDBJ databases">
        <title>A multilocus sequence analysis scheme for characterization of bacteria in the genus Thioclava.</title>
        <authorList>
            <person name="Liu Y."/>
            <person name="Shao Z."/>
        </authorList>
    </citation>
    <scope>NUCLEOTIDE SEQUENCE [LARGE SCALE GENOMIC DNA]</scope>
    <source>
        <strain evidence="7 8">TAW-CT134</strain>
    </source>
</reference>